<dbReference type="KEGG" id="fsm:CCS41_14575"/>
<organism evidence="2 3">
    <name type="scientific">Candidatus Fukatsuia symbiotica</name>
    <dbReference type="NCBI Taxonomy" id="1878942"/>
    <lineage>
        <taxon>Bacteria</taxon>
        <taxon>Pseudomonadati</taxon>
        <taxon>Pseudomonadota</taxon>
        <taxon>Gammaproteobacteria</taxon>
        <taxon>Enterobacterales</taxon>
        <taxon>Yersiniaceae</taxon>
        <taxon>Candidatus Fukatsuia</taxon>
    </lineage>
</organism>
<dbReference type="OrthoDB" id="5298361at2"/>
<dbReference type="GO" id="GO:0003677">
    <property type="term" value="F:DNA binding"/>
    <property type="evidence" value="ECO:0007669"/>
    <property type="project" value="InterPro"/>
</dbReference>
<dbReference type="NCBIfam" id="NF040493">
    <property type="entry name" value="TA_anti_VapB"/>
    <property type="match status" value="1"/>
</dbReference>
<keyword evidence="3" id="KW-1185">Reference proteome</keyword>
<dbReference type="SUPFAM" id="SSF89447">
    <property type="entry name" value="AbrB/MazE/MraZ-like"/>
    <property type="match status" value="1"/>
</dbReference>
<dbReference type="Proteomes" id="UP000261875">
    <property type="component" value="Plasmid p5D_Fsymbiotica-2"/>
</dbReference>
<evidence type="ECO:0000313" key="3">
    <source>
        <dbReference type="Proteomes" id="UP000261875"/>
    </source>
</evidence>
<name>A0A2U8I8X9_9GAMM</name>
<keyword evidence="2" id="KW-0614">Plasmid</keyword>
<dbReference type="RefSeq" id="WP_119797939.1">
    <property type="nucleotide sequence ID" value="NZ_CP021661.1"/>
</dbReference>
<accession>A0A2U8I8X9</accession>
<dbReference type="InterPro" id="IPR007159">
    <property type="entry name" value="SpoVT-AbrB_dom"/>
</dbReference>
<evidence type="ECO:0000259" key="1">
    <source>
        <dbReference type="Pfam" id="PF04014"/>
    </source>
</evidence>
<dbReference type="InterPro" id="IPR047976">
    <property type="entry name" value="Anti_VapB2-like"/>
</dbReference>
<dbReference type="Pfam" id="PF04014">
    <property type="entry name" value="MazE_antitoxin"/>
    <property type="match status" value="1"/>
</dbReference>
<gene>
    <name evidence="2" type="ORF">CCS41_14575</name>
</gene>
<evidence type="ECO:0000313" key="2">
    <source>
        <dbReference type="EMBL" id="AWK15636.1"/>
    </source>
</evidence>
<reference evidence="2 3" key="1">
    <citation type="submission" date="2017-05" db="EMBL/GenBank/DDBJ databases">
        <title>Genome sequence of Candidatus Fukatsuia symbiotica and Candidatus Hamiltonella defensa from Acyrthosiphon pisum strain 5D.</title>
        <authorList>
            <person name="Patel V.A."/>
            <person name="Chevignon G."/>
            <person name="Russell J.A."/>
            <person name="Oliver K.M."/>
        </authorList>
    </citation>
    <scope>NUCLEOTIDE SEQUENCE [LARGE SCALE GENOMIC DNA]</scope>
    <source>
        <strain evidence="2 3">5D</strain>
        <plasmid evidence="2 3">p5D_Fsymbiotica-2</plasmid>
    </source>
</reference>
<dbReference type="Gene3D" id="2.10.260.10">
    <property type="match status" value="1"/>
</dbReference>
<geneLocation type="plasmid" evidence="2 3">
    <name>p5D_Fsymbiotica-2</name>
</geneLocation>
<dbReference type="InterPro" id="IPR037914">
    <property type="entry name" value="SpoVT-AbrB_sf"/>
</dbReference>
<sequence>MKRTVAIFKNGRNRAIRLPVEMDFAGVNELLIEREGDTLMLKPIRPTWTTFTDNSEKADADFLLDRETVLEEGHFSL</sequence>
<dbReference type="AlphaFoldDB" id="A0A2U8I8X9"/>
<dbReference type="EMBL" id="CP021661">
    <property type="protein sequence ID" value="AWK15636.1"/>
    <property type="molecule type" value="Genomic_DNA"/>
</dbReference>
<protein>
    <submittedName>
        <fullName evidence="2">AbrB family transcriptional regulator</fullName>
    </submittedName>
</protein>
<feature type="domain" description="SpoVT-AbrB" evidence="1">
    <location>
        <begin position="7"/>
        <end position="48"/>
    </location>
</feature>
<proteinExistence type="predicted"/>